<dbReference type="InterPro" id="IPR011055">
    <property type="entry name" value="Dup_hybrid_motif"/>
</dbReference>
<reference evidence="4" key="1">
    <citation type="submission" date="2020-05" db="EMBL/GenBank/DDBJ databases">
        <title>Fertoebacter nigrum gen. nov., sp. nov., a new member of the family Rhodobacteraceae.</title>
        <authorList>
            <person name="Szuroczki S."/>
            <person name="Abbaszade G."/>
            <person name="Buni D."/>
            <person name="Schumann P."/>
            <person name="Toth E."/>
        </authorList>
    </citation>
    <scope>NUCLEOTIDE SEQUENCE</scope>
    <source>
        <strain evidence="4">RG-N-1a</strain>
    </source>
</reference>
<keyword evidence="2" id="KW-0732">Signal</keyword>
<dbReference type="RefSeq" id="WP_152824481.1">
    <property type="nucleotide sequence ID" value="NZ_WHUT02000002.1"/>
</dbReference>
<dbReference type="Gene3D" id="3.10.350.10">
    <property type="entry name" value="LysM domain"/>
    <property type="match status" value="2"/>
</dbReference>
<evidence type="ECO:0000259" key="3">
    <source>
        <dbReference type="PROSITE" id="PS51782"/>
    </source>
</evidence>
<feature type="signal peptide" evidence="2">
    <location>
        <begin position="1"/>
        <end position="24"/>
    </location>
</feature>
<dbReference type="CDD" id="cd12797">
    <property type="entry name" value="M23_peptidase"/>
    <property type="match status" value="1"/>
</dbReference>
<dbReference type="PANTHER" id="PTHR21666">
    <property type="entry name" value="PEPTIDASE-RELATED"/>
    <property type="match status" value="1"/>
</dbReference>
<dbReference type="Gene3D" id="2.70.70.10">
    <property type="entry name" value="Glucose Permease (Domain IIA)"/>
    <property type="match status" value="1"/>
</dbReference>
<organism evidence="4 5">
    <name type="scientific">Fertoeibacter niger</name>
    <dbReference type="NCBI Taxonomy" id="2656921"/>
    <lineage>
        <taxon>Bacteria</taxon>
        <taxon>Pseudomonadati</taxon>
        <taxon>Pseudomonadota</taxon>
        <taxon>Alphaproteobacteria</taxon>
        <taxon>Rhodobacterales</taxon>
        <taxon>Paracoccaceae</taxon>
        <taxon>Fertoeibacter</taxon>
    </lineage>
</organism>
<gene>
    <name evidence="4" type="ORF">GEU84_003470</name>
</gene>
<dbReference type="Proteomes" id="UP000484076">
    <property type="component" value="Unassembled WGS sequence"/>
</dbReference>
<dbReference type="SUPFAM" id="SSF51261">
    <property type="entry name" value="Duplicated hybrid motif"/>
    <property type="match status" value="1"/>
</dbReference>
<dbReference type="Pfam" id="PF01551">
    <property type="entry name" value="Peptidase_M23"/>
    <property type="match status" value="1"/>
</dbReference>
<name>A0A8X8KN61_9RHOB</name>
<dbReference type="InterPro" id="IPR016047">
    <property type="entry name" value="M23ase_b-sheet_dom"/>
</dbReference>
<feature type="domain" description="LysM" evidence="3">
    <location>
        <begin position="67"/>
        <end position="111"/>
    </location>
</feature>
<feature type="region of interest" description="Disordered" evidence="1">
    <location>
        <begin position="216"/>
        <end position="242"/>
    </location>
</feature>
<dbReference type="InterPro" id="IPR050570">
    <property type="entry name" value="Cell_wall_metabolism_enzyme"/>
</dbReference>
<evidence type="ECO:0000256" key="1">
    <source>
        <dbReference type="SAM" id="MobiDB-lite"/>
    </source>
</evidence>
<accession>A0A8X8KN61</accession>
<dbReference type="InterPro" id="IPR036779">
    <property type="entry name" value="LysM_dom_sf"/>
</dbReference>
<keyword evidence="5" id="KW-1185">Reference proteome</keyword>
<dbReference type="InterPro" id="IPR018392">
    <property type="entry name" value="LysM"/>
</dbReference>
<evidence type="ECO:0000313" key="5">
    <source>
        <dbReference type="Proteomes" id="UP000484076"/>
    </source>
</evidence>
<dbReference type="SUPFAM" id="SSF54106">
    <property type="entry name" value="LysM domain"/>
    <property type="match status" value="2"/>
</dbReference>
<evidence type="ECO:0000313" key="4">
    <source>
        <dbReference type="EMBL" id="NUB43431.1"/>
    </source>
</evidence>
<feature type="chain" id="PRO_5036477355" evidence="2">
    <location>
        <begin position="25"/>
        <end position="385"/>
    </location>
</feature>
<evidence type="ECO:0000256" key="2">
    <source>
        <dbReference type="SAM" id="SignalP"/>
    </source>
</evidence>
<sequence length="385" mass="39195">MTNAPLRLRAVTLTSVLVLLSACGGGPITDWDLRRSGSLNTSEAARQATADRPQADQRGVLSYPGYQVAVAQRGDTVATLAQRVGLNVDEVARFNALIPTDTLRPGEVLALPSRVAAAPAAASPAPAPAAGGLDVGAIATTALDRVPASAAPAPATPGVAEPVRHRVARGETAYSIARTYNVSAKALADWNGLAGDLALREGQYLIIPVALPGQPAPAAPVAPPGSGSPTPEPPSAARPLPDEQPEIAAAPVKNTPASPDLGASRTAASAAKMAFPVQGSIIRGYAPKKNEGIDIAAAAGTPVQAAADGTVAAITVDTDQVPIVVIRHADNILTVYANIDGITVAKGAPVKRGQTIAVVRNANPAFVHFEVRKGFDSTDPMPFLQ</sequence>
<dbReference type="PANTHER" id="PTHR21666:SF270">
    <property type="entry name" value="MUREIN HYDROLASE ACTIVATOR ENVC"/>
    <property type="match status" value="1"/>
</dbReference>
<dbReference type="EMBL" id="WHUT02000002">
    <property type="protein sequence ID" value="NUB43431.1"/>
    <property type="molecule type" value="Genomic_DNA"/>
</dbReference>
<dbReference type="AlphaFoldDB" id="A0A8X8KN61"/>
<dbReference type="PROSITE" id="PS51782">
    <property type="entry name" value="LYSM"/>
    <property type="match status" value="2"/>
</dbReference>
<dbReference type="CDD" id="cd00118">
    <property type="entry name" value="LysM"/>
    <property type="match status" value="1"/>
</dbReference>
<protein>
    <submittedName>
        <fullName evidence="4">Peptidoglycan DD-metalloendopeptidase family protein</fullName>
    </submittedName>
</protein>
<dbReference type="GO" id="GO:0004222">
    <property type="term" value="F:metalloendopeptidase activity"/>
    <property type="evidence" value="ECO:0007669"/>
    <property type="project" value="TreeGrafter"/>
</dbReference>
<feature type="domain" description="LysM" evidence="3">
    <location>
        <begin position="163"/>
        <end position="207"/>
    </location>
</feature>
<dbReference type="Pfam" id="PF01476">
    <property type="entry name" value="LysM"/>
    <property type="match status" value="2"/>
</dbReference>
<proteinExistence type="predicted"/>
<dbReference type="SMART" id="SM00257">
    <property type="entry name" value="LysM"/>
    <property type="match status" value="2"/>
</dbReference>
<comment type="caution">
    <text evidence="4">The sequence shown here is derived from an EMBL/GenBank/DDBJ whole genome shotgun (WGS) entry which is preliminary data.</text>
</comment>
<dbReference type="PROSITE" id="PS51257">
    <property type="entry name" value="PROKAR_LIPOPROTEIN"/>
    <property type="match status" value="1"/>
</dbReference>